<evidence type="ECO:0000256" key="3">
    <source>
        <dbReference type="PROSITE-ProRule" id="PRU00175"/>
    </source>
</evidence>
<evidence type="ECO:0000256" key="1">
    <source>
        <dbReference type="ARBA" id="ARBA00022771"/>
    </source>
</evidence>
<keyword evidence="5" id="KW-0812">Transmembrane</keyword>
<sequence>MAAWYWLIGIGFTVIATVLTQMASRRLMEEGHSRGPSSHGLERENSQRPQSRPSTREGHSQNNSVIPDDICKICEKKTYPDNATFLSCIHVFHDECLMKYREENETKDCPKCRKQRKYK</sequence>
<name>A0A1L8EJ24_HAEIR</name>
<dbReference type="AlphaFoldDB" id="A0A1L8EJ24"/>
<dbReference type="InterPro" id="IPR013083">
    <property type="entry name" value="Znf_RING/FYVE/PHD"/>
</dbReference>
<proteinExistence type="predicted"/>
<evidence type="ECO:0000259" key="6">
    <source>
        <dbReference type="PROSITE" id="PS50089"/>
    </source>
</evidence>
<dbReference type="PROSITE" id="PS50089">
    <property type="entry name" value="ZF_RING_2"/>
    <property type="match status" value="1"/>
</dbReference>
<dbReference type="SMART" id="SM00184">
    <property type="entry name" value="RING"/>
    <property type="match status" value="1"/>
</dbReference>
<evidence type="ECO:0000313" key="7">
    <source>
        <dbReference type="EMBL" id="JAV18722.1"/>
    </source>
</evidence>
<protein>
    <submittedName>
        <fullName evidence="7">Putative e3 ubiquitin ligase big brother-related protein</fullName>
    </submittedName>
</protein>
<dbReference type="EMBL" id="GFDG01000077">
    <property type="protein sequence ID" value="JAV18722.1"/>
    <property type="molecule type" value="Transcribed_RNA"/>
</dbReference>
<accession>A0A1L8EJ24</accession>
<evidence type="ECO:0000256" key="4">
    <source>
        <dbReference type="SAM" id="MobiDB-lite"/>
    </source>
</evidence>
<dbReference type="Gene3D" id="3.30.40.10">
    <property type="entry name" value="Zinc/RING finger domain, C3HC4 (zinc finger)"/>
    <property type="match status" value="1"/>
</dbReference>
<keyword evidence="1 3" id="KW-0479">Metal-binding</keyword>
<organism evidence="7">
    <name type="scientific">Haematobia irritans</name>
    <name type="common">Horn fly</name>
    <name type="synonym">Conops irritans</name>
    <dbReference type="NCBI Taxonomy" id="7368"/>
    <lineage>
        <taxon>Eukaryota</taxon>
        <taxon>Metazoa</taxon>
        <taxon>Ecdysozoa</taxon>
        <taxon>Arthropoda</taxon>
        <taxon>Hexapoda</taxon>
        <taxon>Insecta</taxon>
        <taxon>Pterygota</taxon>
        <taxon>Neoptera</taxon>
        <taxon>Endopterygota</taxon>
        <taxon>Diptera</taxon>
        <taxon>Brachycera</taxon>
        <taxon>Muscomorpha</taxon>
        <taxon>Muscoidea</taxon>
        <taxon>Muscidae</taxon>
        <taxon>Haematobia</taxon>
    </lineage>
</organism>
<feature type="transmembrane region" description="Helical" evidence="5">
    <location>
        <begin position="6"/>
        <end position="24"/>
    </location>
</feature>
<keyword evidence="5" id="KW-1133">Transmembrane helix</keyword>
<dbReference type="GO" id="GO:0008270">
    <property type="term" value="F:zinc ion binding"/>
    <property type="evidence" value="ECO:0007669"/>
    <property type="project" value="UniProtKB-KW"/>
</dbReference>
<evidence type="ECO:0000256" key="2">
    <source>
        <dbReference type="ARBA" id="ARBA00022833"/>
    </source>
</evidence>
<dbReference type="InterPro" id="IPR001841">
    <property type="entry name" value="Znf_RING"/>
</dbReference>
<reference evidence="7" key="1">
    <citation type="submission" date="2017-01" db="EMBL/GenBank/DDBJ databases">
        <title>An insight into the sialome and mialome of the horn fly, Haematobia irritans.</title>
        <authorList>
            <person name="Breijo M."/>
            <person name="Boiani M."/>
            <person name="Ures X."/>
            <person name="Rocha S."/>
            <person name="Sequeira M."/>
            <person name="Ribeiro J.M."/>
        </authorList>
    </citation>
    <scope>NUCLEOTIDE SEQUENCE</scope>
</reference>
<keyword evidence="2" id="KW-0862">Zinc</keyword>
<feature type="domain" description="RING-type" evidence="6">
    <location>
        <begin position="71"/>
        <end position="113"/>
    </location>
</feature>
<keyword evidence="1 3" id="KW-0863">Zinc-finger</keyword>
<keyword evidence="5" id="KW-0472">Membrane</keyword>
<dbReference type="Pfam" id="PF13639">
    <property type="entry name" value="zf-RING_2"/>
    <property type="match status" value="1"/>
</dbReference>
<feature type="region of interest" description="Disordered" evidence="4">
    <location>
        <begin position="28"/>
        <end position="65"/>
    </location>
</feature>
<evidence type="ECO:0000256" key="5">
    <source>
        <dbReference type="SAM" id="Phobius"/>
    </source>
</evidence>
<dbReference type="SUPFAM" id="SSF57850">
    <property type="entry name" value="RING/U-box"/>
    <property type="match status" value="1"/>
</dbReference>